<feature type="signal peptide" evidence="1">
    <location>
        <begin position="1"/>
        <end position="16"/>
    </location>
</feature>
<dbReference type="AlphaFoldDB" id="A0AA36FWI8"/>
<gene>
    <name evidence="2" type="ORF">MSPICULIGERA_LOCUS7977</name>
</gene>
<dbReference type="Proteomes" id="UP001177023">
    <property type="component" value="Unassembled WGS sequence"/>
</dbReference>
<proteinExistence type="predicted"/>
<accession>A0AA36FWI8</accession>
<dbReference type="Gene3D" id="1.10.225.10">
    <property type="entry name" value="Saposin-like"/>
    <property type="match status" value="1"/>
</dbReference>
<protein>
    <recommendedName>
        <fullName evidence="4">Saposin B-type domain-containing protein</fullName>
    </recommendedName>
</protein>
<feature type="non-terminal residue" evidence="2">
    <location>
        <position position="1"/>
    </location>
</feature>
<organism evidence="2 3">
    <name type="scientific">Mesorhabditis spiculigera</name>
    <dbReference type="NCBI Taxonomy" id="96644"/>
    <lineage>
        <taxon>Eukaryota</taxon>
        <taxon>Metazoa</taxon>
        <taxon>Ecdysozoa</taxon>
        <taxon>Nematoda</taxon>
        <taxon>Chromadorea</taxon>
        <taxon>Rhabditida</taxon>
        <taxon>Rhabditina</taxon>
        <taxon>Rhabditomorpha</taxon>
        <taxon>Rhabditoidea</taxon>
        <taxon>Rhabditidae</taxon>
        <taxon>Mesorhabditinae</taxon>
        <taxon>Mesorhabditis</taxon>
    </lineage>
</organism>
<reference evidence="2" key="1">
    <citation type="submission" date="2023-06" db="EMBL/GenBank/DDBJ databases">
        <authorList>
            <person name="Delattre M."/>
        </authorList>
    </citation>
    <scope>NUCLEOTIDE SEQUENCE</scope>
    <source>
        <strain evidence="2">AF72</strain>
    </source>
</reference>
<comment type="caution">
    <text evidence="2">The sequence shown here is derived from an EMBL/GenBank/DDBJ whole genome shotgun (WGS) entry which is preliminary data.</text>
</comment>
<evidence type="ECO:0000256" key="1">
    <source>
        <dbReference type="SAM" id="SignalP"/>
    </source>
</evidence>
<feature type="chain" id="PRO_5041327519" description="Saposin B-type domain-containing protein" evidence="1">
    <location>
        <begin position="17"/>
        <end position="115"/>
    </location>
</feature>
<keyword evidence="3" id="KW-1185">Reference proteome</keyword>
<dbReference type="EMBL" id="CATQJA010002039">
    <property type="protein sequence ID" value="CAJ0569499.1"/>
    <property type="molecule type" value="Genomic_DNA"/>
</dbReference>
<keyword evidence="1" id="KW-0732">Signal</keyword>
<evidence type="ECO:0000313" key="2">
    <source>
        <dbReference type="EMBL" id="CAJ0569499.1"/>
    </source>
</evidence>
<name>A0AA36FWI8_9BILA</name>
<evidence type="ECO:0008006" key="4">
    <source>
        <dbReference type="Google" id="ProtNLM"/>
    </source>
</evidence>
<sequence>MKFLVFLAAGLALALAQSIGQCNVCHFILAQAINHQATNHDNKTALESFLLTSCQGVLHIWGPAAFQFCHQDIAQNMDTIYADVEEKALMKHVPTCTTVRQQRRHRCGRRKIICS</sequence>
<evidence type="ECO:0000313" key="3">
    <source>
        <dbReference type="Proteomes" id="UP001177023"/>
    </source>
</evidence>